<keyword evidence="3" id="KW-1185">Reference proteome</keyword>
<dbReference type="OrthoDB" id="3070003at2759"/>
<evidence type="ECO:0000313" key="3">
    <source>
        <dbReference type="Proteomes" id="UP000053593"/>
    </source>
</evidence>
<evidence type="ECO:0000313" key="2">
    <source>
        <dbReference type="EMBL" id="KIK50503.1"/>
    </source>
</evidence>
<dbReference type="EMBL" id="KN834898">
    <property type="protein sequence ID" value="KIK50503.1"/>
    <property type="molecule type" value="Genomic_DNA"/>
</dbReference>
<organism evidence="2 3">
    <name type="scientific">Collybiopsis luxurians FD-317 M1</name>
    <dbReference type="NCBI Taxonomy" id="944289"/>
    <lineage>
        <taxon>Eukaryota</taxon>
        <taxon>Fungi</taxon>
        <taxon>Dikarya</taxon>
        <taxon>Basidiomycota</taxon>
        <taxon>Agaricomycotina</taxon>
        <taxon>Agaricomycetes</taxon>
        <taxon>Agaricomycetidae</taxon>
        <taxon>Agaricales</taxon>
        <taxon>Marasmiineae</taxon>
        <taxon>Omphalotaceae</taxon>
        <taxon>Collybiopsis</taxon>
        <taxon>Collybiopsis luxurians</taxon>
    </lineage>
</organism>
<feature type="compositionally biased region" description="Polar residues" evidence="1">
    <location>
        <begin position="24"/>
        <end position="34"/>
    </location>
</feature>
<protein>
    <submittedName>
        <fullName evidence="2">Uncharacterized protein</fullName>
    </submittedName>
</protein>
<proteinExistence type="predicted"/>
<feature type="region of interest" description="Disordered" evidence="1">
    <location>
        <begin position="1"/>
        <end position="152"/>
    </location>
</feature>
<accession>A0A0D0C735</accession>
<name>A0A0D0C735_9AGAR</name>
<feature type="compositionally biased region" description="Low complexity" evidence="1">
    <location>
        <begin position="1"/>
        <end position="11"/>
    </location>
</feature>
<evidence type="ECO:0000256" key="1">
    <source>
        <dbReference type="SAM" id="MobiDB-lite"/>
    </source>
</evidence>
<feature type="compositionally biased region" description="Low complexity" evidence="1">
    <location>
        <begin position="84"/>
        <end position="134"/>
    </location>
</feature>
<feature type="compositionally biased region" description="Polar residues" evidence="1">
    <location>
        <begin position="53"/>
        <end position="63"/>
    </location>
</feature>
<sequence length="192" mass="19963">MDLVPSSSSPTFTPPTPVSTTPSKSNILTLTSSGRPRKTAALIEMYRERENESTTSPTLNSPQPKVPAVSPSSSLTLSKIPVKAGLPSVPSPAPSASAPSSKLNASSPPLSLPTSPAAPVPAAQPASKASAAPSTVGINREFDDEDDGAREVNMEELIPPTKIGVDDGGRASPWRYVRGATLHNVLEEEEED</sequence>
<dbReference type="HOGENOM" id="CLU_1415306_0_0_1"/>
<gene>
    <name evidence="2" type="ORF">GYMLUDRAFT_65228</name>
</gene>
<dbReference type="AlphaFoldDB" id="A0A0D0C735"/>
<dbReference type="Proteomes" id="UP000053593">
    <property type="component" value="Unassembled WGS sequence"/>
</dbReference>
<reference evidence="2 3" key="1">
    <citation type="submission" date="2014-04" db="EMBL/GenBank/DDBJ databases">
        <title>Evolutionary Origins and Diversification of the Mycorrhizal Mutualists.</title>
        <authorList>
            <consortium name="DOE Joint Genome Institute"/>
            <consortium name="Mycorrhizal Genomics Consortium"/>
            <person name="Kohler A."/>
            <person name="Kuo A."/>
            <person name="Nagy L.G."/>
            <person name="Floudas D."/>
            <person name="Copeland A."/>
            <person name="Barry K.W."/>
            <person name="Cichocki N."/>
            <person name="Veneault-Fourrey C."/>
            <person name="LaButti K."/>
            <person name="Lindquist E.A."/>
            <person name="Lipzen A."/>
            <person name="Lundell T."/>
            <person name="Morin E."/>
            <person name="Murat C."/>
            <person name="Riley R."/>
            <person name="Ohm R."/>
            <person name="Sun H."/>
            <person name="Tunlid A."/>
            <person name="Henrissat B."/>
            <person name="Grigoriev I.V."/>
            <person name="Hibbett D.S."/>
            <person name="Martin F."/>
        </authorList>
    </citation>
    <scope>NUCLEOTIDE SEQUENCE [LARGE SCALE GENOMIC DNA]</scope>
    <source>
        <strain evidence="2 3">FD-317 M1</strain>
    </source>
</reference>